<dbReference type="InterPro" id="IPR014017">
    <property type="entry name" value="DNA_helicase_UvrD-like_C"/>
</dbReference>
<feature type="region of interest" description="Disordered" evidence="14">
    <location>
        <begin position="548"/>
        <end position="574"/>
    </location>
</feature>
<dbReference type="GO" id="GO:0003677">
    <property type="term" value="F:DNA binding"/>
    <property type="evidence" value="ECO:0007669"/>
    <property type="project" value="UniProtKB-KW"/>
</dbReference>
<keyword evidence="4 12" id="KW-0347">Helicase</keyword>
<evidence type="ECO:0000259" key="15">
    <source>
        <dbReference type="PROSITE" id="PS51198"/>
    </source>
</evidence>
<dbReference type="InterPro" id="IPR013986">
    <property type="entry name" value="DExx_box_DNA_helicase_dom_sf"/>
</dbReference>
<feature type="coiled-coil region" evidence="13">
    <location>
        <begin position="753"/>
        <end position="780"/>
    </location>
</feature>
<dbReference type="EMBL" id="PYMJ01000031">
    <property type="protein sequence ID" value="PSU45397.1"/>
    <property type="molecule type" value="Genomic_DNA"/>
</dbReference>
<dbReference type="Pfam" id="PF13361">
    <property type="entry name" value="UvrD_C"/>
    <property type="match status" value="1"/>
</dbReference>
<dbReference type="GO" id="GO:0000725">
    <property type="term" value="P:recombinational repair"/>
    <property type="evidence" value="ECO:0007669"/>
    <property type="project" value="TreeGrafter"/>
</dbReference>
<evidence type="ECO:0000256" key="3">
    <source>
        <dbReference type="ARBA" id="ARBA00022801"/>
    </source>
</evidence>
<keyword evidence="2 12" id="KW-0547">Nucleotide-binding</keyword>
<dbReference type="PROSITE" id="PS51217">
    <property type="entry name" value="UVRD_HELICASE_CTER"/>
    <property type="match status" value="1"/>
</dbReference>
<evidence type="ECO:0000256" key="14">
    <source>
        <dbReference type="SAM" id="MobiDB-lite"/>
    </source>
</evidence>
<accession>A0A2T3J989</accession>
<dbReference type="Proteomes" id="UP000240987">
    <property type="component" value="Unassembled WGS sequence"/>
</dbReference>
<sequence length="797" mass="90709">MTSFTPEQTAFINHQSGNALCVAGAGTGKTTTLVGLIANKLDTVPANEMLVMMFNRDIRIDFQAKLQAKDINSAVPVHTFHSFCMQLLKQTGYLNETGFQLSFNEGDRDKTIAKSILRTVAAGEKSYQRQQLIKDPKTIELLMSFIGLVKAYMLPPKEVFEMSDINREYLFIIDAYWQFETIRKEQKLLFFDDWLVESVHVLKTNTNIRDFYHQRFKFIVVDEFQDINTAQYWLLKHLLAPNAQLVAVGDVDQCIYKWRGSAPQFMLNFDEDFAPATTYTLSRTFRFGHSLALSASHLISNNKQRFHDFLTVSHDNVDDTLVEVIGSERQVGEIVQSIQQYLAQGGKPSEVAILVRRWSQTLLFELAFLTKQIPYHMPVPSVLAHSREVKLLLDVMSLATGRFNENEPHIRATSLFNLLCFPHCYVPNAQLRPICDELANMPATQWELHAKKLEKAKGDGKLDTLIERVNLLARLQQKGSVKAVSVYRQYRAESQLDAWIWKTESTASEIEEAIERLDSIETVLDSMDQDCGKALQYFEYYSQKSASNSRSNSYQNQNPSSNSSQQQQQQGVIGGGEEAVQPVQLTTIFRAKGCEYNHVYLPYWDKDAFPYVNRSSAGISADTEEERRLAYVGITRAKEQAKIYYTVEPVKKGTYVRPDKNASQFVLEANMKVAQALGPMLYESQPIPYHKSPIAQGYCKHLGRLDDMAEAPPEPVITAPSVKEGYSYKWAIEQPIPANGEKLIRSMVKTKTIKYLETELARVLRDLKSAIKNEDDAKQKVLVNRLIVIARAKGRRY</sequence>
<dbReference type="AlphaFoldDB" id="A0A2T3J989"/>
<evidence type="ECO:0000259" key="16">
    <source>
        <dbReference type="PROSITE" id="PS51217"/>
    </source>
</evidence>
<dbReference type="PANTHER" id="PTHR11070">
    <property type="entry name" value="UVRD / RECB / PCRA DNA HELICASE FAMILY MEMBER"/>
    <property type="match status" value="1"/>
</dbReference>
<dbReference type="InterPro" id="IPR014016">
    <property type="entry name" value="UvrD-like_ATP-bd"/>
</dbReference>
<organism evidence="17 18">
    <name type="scientific">Photobacterium frigidiphilum</name>
    <dbReference type="NCBI Taxonomy" id="264736"/>
    <lineage>
        <taxon>Bacteria</taxon>
        <taxon>Pseudomonadati</taxon>
        <taxon>Pseudomonadota</taxon>
        <taxon>Gammaproteobacteria</taxon>
        <taxon>Vibrionales</taxon>
        <taxon>Vibrionaceae</taxon>
        <taxon>Photobacterium</taxon>
    </lineage>
</organism>
<dbReference type="OrthoDB" id="9806690at2"/>
<dbReference type="EC" id="5.6.2.4" evidence="9"/>
<feature type="compositionally biased region" description="Low complexity" evidence="14">
    <location>
        <begin position="548"/>
        <end position="570"/>
    </location>
</feature>
<evidence type="ECO:0000256" key="13">
    <source>
        <dbReference type="SAM" id="Coils"/>
    </source>
</evidence>
<evidence type="ECO:0000256" key="9">
    <source>
        <dbReference type="ARBA" id="ARBA00034808"/>
    </source>
</evidence>
<keyword evidence="18" id="KW-1185">Reference proteome</keyword>
<feature type="domain" description="UvrD-like helicase C-terminal" evidence="16">
    <location>
        <begin position="289"/>
        <end position="593"/>
    </location>
</feature>
<keyword evidence="7" id="KW-0413">Isomerase</keyword>
<dbReference type="GO" id="GO:0005524">
    <property type="term" value="F:ATP binding"/>
    <property type="evidence" value="ECO:0007669"/>
    <property type="project" value="UniProtKB-UniRule"/>
</dbReference>
<dbReference type="RefSeq" id="WP_107244806.1">
    <property type="nucleotide sequence ID" value="NZ_PYMJ01000031.1"/>
</dbReference>
<protein>
    <recommendedName>
        <fullName evidence="9">DNA 3'-5' helicase</fullName>
        <ecNumber evidence="9">5.6.2.4</ecNumber>
    </recommendedName>
    <alternativeName>
        <fullName evidence="10">DNA 3'-5' helicase II</fullName>
    </alternativeName>
</protein>
<keyword evidence="13" id="KW-0175">Coiled coil</keyword>
<dbReference type="GO" id="GO:0016887">
    <property type="term" value="F:ATP hydrolysis activity"/>
    <property type="evidence" value="ECO:0007669"/>
    <property type="project" value="RHEA"/>
</dbReference>
<dbReference type="InterPro" id="IPR000212">
    <property type="entry name" value="DNA_helicase_UvrD/REP"/>
</dbReference>
<evidence type="ECO:0000256" key="10">
    <source>
        <dbReference type="ARBA" id="ARBA00034923"/>
    </source>
</evidence>
<evidence type="ECO:0000256" key="2">
    <source>
        <dbReference type="ARBA" id="ARBA00022741"/>
    </source>
</evidence>
<dbReference type="GO" id="GO:0043138">
    <property type="term" value="F:3'-5' DNA helicase activity"/>
    <property type="evidence" value="ECO:0007669"/>
    <property type="project" value="UniProtKB-EC"/>
</dbReference>
<dbReference type="Gene3D" id="1.10.486.10">
    <property type="entry name" value="PCRA, domain 4"/>
    <property type="match status" value="1"/>
</dbReference>
<evidence type="ECO:0000256" key="6">
    <source>
        <dbReference type="ARBA" id="ARBA00023125"/>
    </source>
</evidence>
<dbReference type="CDD" id="cd17932">
    <property type="entry name" value="DEXQc_UvrD"/>
    <property type="match status" value="1"/>
</dbReference>
<comment type="catalytic activity">
    <reaction evidence="8">
        <text>Couples ATP hydrolysis with the unwinding of duplex DNA by translocating in the 3'-5' direction.</text>
        <dbReference type="EC" id="5.6.2.4"/>
    </reaction>
</comment>
<proteinExistence type="inferred from homology"/>
<evidence type="ECO:0000256" key="12">
    <source>
        <dbReference type="PROSITE-ProRule" id="PRU00560"/>
    </source>
</evidence>
<evidence type="ECO:0000313" key="17">
    <source>
        <dbReference type="EMBL" id="PSU45397.1"/>
    </source>
</evidence>
<keyword evidence="6" id="KW-0238">DNA-binding</keyword>
<comment type="catalytic activity">
    <reaction evidence="11">
        <text>ATP + H2O = ADP + phosphate + H(+)</text>
        <dbReference type="Rhea" id="RHEA:13065"/>
        <dbReference type="ChEBI" id="CHEBI:15377"/>
        <dbReference type="ChEBI" id="CHEBI:15378"/>
        <dbReference type="ChEBI" id="CHEBI:30616"/>
        <dbReference type="ChEBI" id="CHEBI:43474"/>
        <dbReference type="ChEBI" id="CHEBI:456216"/>
        <dbReference type="EC" id="5.6.2.4"/>
    </reaction>
</comment>
<name>A0A2T3J989_9GAMM</name>
<keyword evidence="3 12" id="KW-0378">Hydrolase</keyword>
<reference evidence="17 18" key="1">
    <citation type="submission" date="2018-01" db="EMBL/GenBank/DDBJ databases">
        <title>Whole genome sequencing of Histamine producing bacteria.</title>
        <authorList>
            <person name="Butler K."/>
        </authorList>
    </citation>
    <scope>NUCLEOTIDE SEQUENCE [LARGE SCALE GENOMIC DNA]</scope>
    <source>
        <strain evidence="17 18">JCM 12947</strain>
    </source>
</reference>
<evidence type="ECO:0000256" key="1">
    <source>
        <dbReference type="ARBA" id="ARBA00009922"/>
    </source>
</evidence>
<dbReference type="PANTHER" id="PTHR11070:SF2">
    <property type="entry name" value="ATP-DEPENDENT DNA HELICASE SRS2"/>
    <property type="match status" value="1"/>
</dbReference>
<dbReference type="Pfam" id="PF00580">
    <property type="entry name" value="UvrD-helicase"/>
    <property type="match status" value="1"/>
</dbReference>
<dbReference type="Gene3D" id="1.10.10.160">
    <property type="match status" value="1"/>
</dbReference>
<evidence type="ECO:0000256" key="5">
    <source>
        <dbReference type="ARBA" id="ARBA00022840"/>
    </source>
</evidence>
<feature type="binding site" evidence="12">
    <location>
        <begin position="23"/>
        <end position="30"/>
    </location>
    <ligand>
        <name>ATP</name>
        <dbReference type="ChEBI" id="CHEBI:30616"/>
    </ligand>
</feature>
<keyword evidence="5 12" id="KW-0067">ATP-binding</keyword>
<feature type="domain" description="UvrD-like helicase ATP-binding" evidence="15">
    <location>
        <begin position="2"/>
        <end position="288"/>
    </location>
</feature>
<dbReference type="Gene3D" id="3.40.50.300">
    <property type="entry name" value="P-loop containing nucleotide triphosphate hydrolases"/>
    <property type="match status" value="2"/>
</dbReference>
<evidence type="ECO:0000313" key="18">
    <source>
        <dbReference type="Proteomes" id="UP000240987"/>
    </source>
</evidence>
<evidence type="ECO:0000256" key="4">
    <source>
        <dbReference type="ARBA" id="ARBA00022806"/>
    </source>
</evidence>
<dbReference type="PROSITE" id="PS51198">
    <property type="entry name" value="UVRD_HELICASE_ATP_BIND"/>
    <property type="match status" value="1"/>
</dbReference>
<comment type="caution">
    <text evidence="17">The sequence shown here is derived from an EMBL/GenBank/DDBJ whole genome shotgun (WGS) entry which is preliminary data.</text>
</comment>
<dbReference type="InterPro" id="IPR027417">
    <property type="entry name" value="P-loop_NTPase"/>
</dbReference>
<evidence type="ECO:0000256" key="11">
    <source>
        <dbReference type="ARBA" id="ARBA00048988"/>
    </source>
</evidence>
<dbReference type="SUPFAM" id="SSF52540">
    <property type="entry name" value="P-loop containing nucleoside triphosphate hydrolases"/>
    <property type="match status" value="1"/>
</dbReference>
<evidence type="ECO:0000256" key="7">
    <source>
        <dbReference type="ARBA" id="ARBA00023235"/>
    </source>
</evidence>
<comment type="similarity">
    <text evidence="1">Belongs to the helicase family. UvrD subfamily.</text>
</comment>
<gene>
    <name evidence="17" type="ORF">C9J12_22805</name>
</gene>
<evidence type="ECO:0000256" key="8">
    <source>
        <dbReference type="ARBA" id="ARBA00034617"/>
    </source>
</evidence>